<comment type="caution">
    <text evidence="1">The sequence shown here is derived from an EMBL/GenBank/DDBJ whole genome shotgun (WGS) entry which is preliminary data.</text>
</comment>
<dbReference type="Proteomes" id="UP001369082">
    <property type="component" value="Unassembled WGS sequence"/>
</dbReference>
<accession>A0ABU9GN73</accession>
<gene>
    <name evidence="1" type="ORF">V6256_03945</name>
</gene>
<proteinExistence type="predicted"/>
<evidence type="ECO:0000313" key="2">
    <source>
        <dbReference type="Proteomes" id="UP001369082"/>
    </source>
</evidence>
<evidence type="ECO:0000313" key="1">
    <source>
        <dbReference type="EMBL" id="MEL0628753.1"/>
    </source>
</evidence>
<dbReference type="NCBIfam" id="TIGR02292">
    <property type="entry name" value="ygfB_yecA"/>
    <property type="match status" value="1"/>
</dbReference>
<dbReference type="RefSeq" id="WP_341596762.1">
    <property type="nucleotide sequence ID" value="NZ_JBAKAZ010000009.1"/>
</dbReference>
<sequence length="198" mass="22866">MPNQDNKIISEFIDFIDNHQQQEDLQSAYYQLGFICSVQALPELVELEQWLNMMSRGEQPINFEDQAQAVEYAQWILQVVEYIQVQYQQAIPLTDLHCEAWLDEQNKISNRGAEFAKGFLEAVQLFNENWLIIEDSASTQNLFQTTLLLLTKLNPPQQMPAELVTLFTDLPESDEIIAILPQLLSNLAYHAAQYISQE</sequence>
<dbReference type="InterPro" id="IPR011978">
    <property type="entry name" value="YgfB-like"/>
</dbReference>
<keyword evidence="2" id="KW-1185">Reference proteome</keyword>
<organism evidence="1 2">
    <name type="scientific">Psychromonas aquatilis</name>
    <dbReference type="NCBI Taxonomy" id="2005072"/>
    <lineage>
        <taxon>Bacteria</taxon>
        <taxon>Pseudomonadati</taxon>
        <taxon>Pseudomonadota</taxon>
        <taxon>Gammaproteobacteria</taxon>
        <taxon>Alteromonadales</taxon>
        <taxon>Psychromonadaceae</taxon>
        <taxon>Psychromonas</taxon>
    </lineage>
</organism>
<dbReference type="EMBL" id="JBAKAZ010000009">
    <property type="protein sequence ID" value="MEL0628753.1"/>
    <property type="molecule type" value="Genomic_DNA"/>
</dbReference>
<dbReference type="Pfam" id="PF03695">
    <property type="entry name" value="UPF0149"/>
    <property type="match status" value="1"/>
</dbReference>
<reference evidence="1 2" key="1">
    <citation type="submission" date="2024-02" db="EMBL/GenBank/DDBJ databases">
        <title>Bacteria isolated from the canopy kelp, Nereocystis luetkeana.</title>
        <authorList>
            <person name="Pfister C.A."/>
            <person name="Younker I.T."/>
            <person name="Light S.H."/>
        </authorList>
    </citation>
    <scope>NUCLEOTIDE SEQUENCE [LARGE SCALE GENOMIC DNA]</scope>
    <source>
        <strain evidence="1 2">TI.1.05</strain>
    </source>
</reference>
<protein>
    <submittedName>
        <fullName evidence="1">UPF0149 family protein</fullName>
    </submittedName>
</protein>
<name>A0ABU9GN73_9GAMM</name>